<organism evidence="3 4">
    <name type="scientific">Dendrothele bispora (strain CBS 962.96)</name>
    <dbReference type="NCBI Taxonomy" id="1314807"/>
    <lineage>
        <taxon>Eukaryota</taxon>
        <taxon>Fungi</taxon>
        <taxon>Dikarya</taxon>
        <taxon>Basidiomycota</taxon>
        <taxon>Agaricomycotina</taxon>
        <taxon>Agaricomycetes</taxon>
        <taxon>Agaricomycetidae</taxon>
        <taxon>Agaricales</taxon>
        <taxon>Agaricales incertae sedis</taxon>
        <taxon>Dendrothele</taxon>
    </lineage>
</organism>
<sequence>MSFHTLRQHWNQRHVLSELNSPQTHQQHSRQSFRARHPPGSPTKRRIPVSSNNGPGPSCNVFSIHDNGSPSNVESAHRLAMQTRRTHHCQDENRPPDMTPTMVSFQSDPSAPNPRSQSQRVRREKERLAQSGSVLPNQSFSFIHNGDQASGLAEHDPSPFLEQANNEFAMDLHCPSSPRNDQNHDLGNNNFLQPLRELDPNEACHNSTIDTYTSILPRNTPPMNGFEIARRRYNEPAAHFLQPLRELDPNEACHNSTIDTYTSILPRNTPPMNGFEIARRRYNEPAARHNLGAMDIICSDCNALHWKAERAQKGHFGLCCDGGQVQLPILREPPRTLRGLFASQDPTAVEFRENITQYNAALAFTSLGVDEVDHAINRYGPKHWVFRIHGNLRHLSGALCAPPGESPSYSQLYLYDPTSALRLRMDRNPNIRQSTMKQLQDMISSVNPYTRMYQHAYEVLRDRGDFEDVSVRLQVMPGNDRRRYNLPSSEEVAMILPGDHIPKDSRDIVLHKRTPSDQPPLLRITERHPAYSPLHYVLLFPYGESGWHENIPLYDVERGCPKQKRVSQSRYAAFRLHPRREEFSSILHGGRLLQQYAVDMWASAEQNKLNYLYHNQGKFRATVYSGLEDAVATRGSEVDLGSLGKRIVLPSSHIGSSRHMQQRFQDAMAIARYYQK</sequence>
<keyword evidence="4" id="KW-1185">Reference proteome</keyword>
<evidence type="ECO:0000313" key="4">
    <source>
        <dbReference type="Proteomes" id="UP000297245"/>
    </source>
</evidence>
<dbReference type="EMBL" id="ML179709">
    <property type="protein sequence ID" value="THU82776.1"/>
    <property type="molecule type" value="Genomic_DNA"/>
</dbReference>
<evidence type="ECO:0000259" key="2">
    <source>
        <dbReference type="Pfam" id="PF14214"/>
    </source>
</evidence>
<dbReference type="OrthoDB" id="2272314at2759"/>
<feature type="compositionally biased region" description="Polar residues" evidence="1">
    <location>
        <begin position="101"/>
        <end position="119"/>
    </location>
</feature>
<feature type="non-terminal residue" evidence="3">
    <location>
        <position position="676"/>
    </location>
</feature>
<protein>
    <recommendedName>
        <fullName evidence="2">Helitron helicase-like domain-containing protein</fullName>
    </recommendedName>
</protein>
<evidence type="ECO:0000313" key="3">
    <source>
        <dbReference type="EMBL" id="THU82776.1"/>
    </source>
</evidence>
<feature type="compositionally biased region" description="Polar residues" evidence="1">
    <location>
        <begin position="130"/>
        <end position="142"/>
    </location>
</feature>
<proteinExistence type="predicted"/>
<dbReference type="Proteomes" id="UP000297245">
    <property type="component" value="Unassembled WGS sequence"/>
</dbReference>
<dbReference type="PANTHER" id="PTHR45786:SF74">
    <property type="entry name" value="ATP-DEPENDENT DNA HELICASE"/>
    <property type="match status" value="1"/>
</dbReference>
<dbReference type="AlphaFoldDB" id="A0A4S8L2S3"/>
<dbReference type="Pfam" id="PF14214">
    <property type="entry name" value="Helitron_like_N"/>
    <property type="match status" value="1"/>
</dbReference>
<name>A0A4S8L2S3_DENBC</name>
<evidence type="ECO:0000256" key="1">
    <source>
        <dbReference type="SAM" id="MobiDB-lite"/>
    </source>
</evidence>
<feature type="compositionally biased region" description="Basic residues" evidence="1">
    <location>
        <begin position="27"/>
        <end position="47"/>
    </location>
</feature>
<feature type="region of interest" description="Disordered" evidence="1">
    <location>
        <begin position="16"/>
        <end position="159"/>
    </location>
</feature>
<accession>A0A4S8L2S3</accession>
<reference evidence="3 4" key="1">
    <citation type="journal article" date="2019" name="Nat. Ecol. Evol.">
        <title>Megaphylogeny resolves global patterns of mushroom evolution.</title>
        <authorList>
            <person name="Varga T."/>
            <person name="Krizsan K."/>
            <person name="Foldi C."/>
            <person name="Dima B."/>
            <person name="Sanchez-Garcia M."/>
            <person name="Sanchez-Ramirez S."/>
            <person name="Szollosi G.J."/>
            <person name="Szarkandi J.G."/>
            <person name="Papp V."/>
            <person name="Albert L."/>
            <person name="Andreopoulos W."/>
            <person name="Angelini C."/>
            <person name="Antonin V."/>
            <person name="Barry K.W."/>
            <person name="Bougher N.L."/>
            <person name="Buchanan P."/>
            <person name="Buyck B."/>
            <person name="Bense V."/>
            <person name="Catcheside P."/>
            <person name="Chovatia M."/>
            <person name="Cooper J."/>
            <person name="Damon W."/>
            <person name="Desjardin D."/>
            <person name="Finy P."/>
            <person name="Geml J."/>
            <person name="Haridas S."/>
            <person name="Hughes K."/>
            <person name="Justo A."/>
            <person name="Karasinski D."/>
            <person name="Kautmanova I."/>
            <person name="Kiss B."/>
            <person name="Kocsube S."/>
            <person name="Kotiranta H."/>
            <person name="LaButti K.M."/>
            <person name="Lechner B.E."/>
            <person name="Liimatainen K."/>
            <person name="Lipzen A."/>
            <person name="Lukacs Z."/>
            <person name="Mihaltcheva S."/>
            <person name="Morgado L.N."/>
            <person name="Niskanen T."/>
            <person name="Noordeloos M.E."/>
            <person name="Ohm R.A."/>
            <person name="Ortiz-Santana B."/>
            <person name="Ovrebo C."/>
            <person name="Racz N."/>
            <person name="Riley R."/>
            <person name="Savchenko A."/>
            <person name="Shiryaev A."/>
            <person name="Soop K."/>
            <person name="Spirin V."/>
            <person name="Szebenyi C."/>
            <person name="Tomsovsky M."/>
            <person name="Tulloss R.E."/>
            <person name="Uehling J."/>
            <person name="Grigoriev I.V."/>
            <person name="Vagvolgyi C."/>
            <person name="Papp T."/>
            <person name="Martin F.M."/>
            <person name="Miettinen O."/>
            <person name="Hibbett D.S."/>
            <person name="Nagy L.G."/>
        </authorList>
    </citation>
    <scope>NUCLEOTIDE SEQUENCE [LARGE SCALE GENOMIC DNA]</scope>
    <source>
        <strain evidence="3 4">CBS 962.96</strain>
    </source>
</reference>
<gene>
    <name evidence="3" type="ORF">K435DRAFT_871981</name>
</gene>
<dbReference type="InterPro" id="IPR025476">
    <property type="entry name" value="Helitron_helicase-like"/>
</dbReference>
<feature type="domain" description="Helitron helicase-like" evidence="2">
    <location>
        <begin position="571"/>
        <end position="675"/>
    </location>
</feature>
<dbReference type="PANTHER" id="PTHR45786">
    <property type="entry name" value="DNA BINDING PROTEIN-LIKE"/>
    <property type="match status" value="1"/>
</dbReference>